<sequence length="49" mass="5437">MQKGKKKLQRMIHSGGSQTTTTELLTLCTPSFHTNPPNSGTACRDFMVR</sequence>
<dbReference type="AlphaFoldDB" id="A0A540KI20"/>
<reference evidence="1 2" key="1">
    <citation type="journal article" date="2019" name="G3 (Bethesda)">
        <title>Sequencing of a Wild Apple (Malus baccata) Genome Unravels the Differences Between Cultivated and Wild Apple Species Regarding Disease Resistance and Cold Tolerance.</title>
        <authorList>
            <person name="Chen X."/>
        </authorList>
    </citation>
    <scope>NUCLEOTIDE SEQUENCE [LARGE SCALE GENOMIC DNA]</scope>
    <source>
        <strain evidence="2">cv. Shandingzi</strain>
        <tissue evidence="1">Leaves</tissue>
    </source>
</reference>
<proteinExistence type="predicted"/>
<protein>
    <submittedName>
        <fullName evidence="1">Uncharacterized protein</fullName>
    </submittedName>
</protein>
<comment type="caution">
    <text evidence="1">The sequence shown here is derived from an EMBL/GenBank/DDBJ whole genome shotgun (WGS) entry which is preliminary data.</text>
</comment>
<evidence type="ECO:0000313" key="1">
    <source>
        <dbReference type="EMBL" id="TQD73829.1"/>
    </source>
</evidence>
<accession>A0A540KI20</accession>
<organism evidence="1 2">
    <name type="scientific">Malus baccata</name>
    <name type="common">Siberian crab apple</name>
    <name type="synonym">Pyrus baccata</name>
    <dbReference type="NCBI Taxonomy" id="106549"/>
    <lineage>
        <taxon>Eukaryota</taxon>
        <taxon>Viridiplantae</taxon>
        <taxon>Streptophyta</taxon>
        <taxon>Embryophyta</taxon>
        <taxon>Tracheophyta</taxon>
        <taxon>Spermatophyta</taxon>
        <taxon>Magnoliopsida</taxon>
        <taxon>eudicotyledons</taxon>
        <taxon>Gunneridae</taxon>
        <taxon>Pentapetalae</taxon>
        <taxon>rosids</taxon>
        <taxon>fabids</taxon>
        <taxon>Rosales</taxon>
        <taxon>Rosaceae</taxon>
        <taxon>Amygdaloideae</taxon>
        <taxon>Maleae</taxon>
        <taxon>Malus</taxon>
    </lineage>
</organism>
<dbReference type="EMBL" id="VIEB01001242">
    <property type="protein sequence ID" value="TQD73829.1"/>
    <property type="molecule type" value="Genomic_DNA"/>
</dbReference>
<dbReference type="Proteomes" id="UP000315295">
    <property type="component" value="Unassembled WGS sequence"/>
</dbReference>
<keyword evidence="2" id="KW-1185">Reference proteome</keyword>
<gene>
    <name evidence="1" type="ORF">C1H46_040632</name>
</gene>
<evidence type="ECO:0000313" key="2">
    <source>
        <dbReference type="Proteomes" id="UP000315295"/>
    </source>
</evidence>
<name>A0A540KI20_MALBA</name>